<dbReference type="EMBL" id="LAZR01000102">
    <property type="protein sequence ID" value="KKN91551.1"/>
    <property type="molecule type" value="Genomic_DNA"/>
</dbReference>
<accession>A0A0F9WYL5</accession>
<feature type="transmembrane region" description="Helical" evidence="1">
    <location>
        <begin position="221"/>
        <end position="246"/>
    </location>
</feature>
<feature type="transmembrane region" description="Helical" evidence="1">
    <location>
        <begin position="345"/>
        <end position="363"/>
    </location>
</feature>
<feature type="transmembrane region" description="Helical" evidence="1">
    <location>
        <begin position="320"/>
        <end position="338"/>
    </location>
</feature>
<feature type="transmembrane region" description="Helical" evidence="1">
    <location>
        <begin position="31"/>
        <end position="53"/>
    </location>
</feature>
<gene>
    <name evidence="2" type="ORF">LCGC14_0216600</name>
</gene>
<keyword evidence="1" id="KW-0472">Membrane</keyword>
<proteinExistence type="predicted"/>
<organism evidence="2">
    <name type="scientific">marine sediment metagenome</name>
    <dbReference type="NCBI Taxonomy" id="412755"/>
    <lineage>
        <taxon>unclassified sequences</taxon>
        <taxon>metagenomes</taxon>
        <taxon>ecological metagenomes</taxon>
    </lineage>
</organism>
<feature type="transmembrane region" description="Helical" evidence="1">
    <location>
        <begin position="253"/>
        <end position="272"/>
    </location>
</feature>
<evidence type="ECO:0008006" key="3">
    <source>
        <dbReference type="Google" id="ProtNLM"/>
    </source>
</evidence>
<feature type="transmembrane region" description="Helical" evidence="1">
    <location>
        <begin position="176"/>
        <end position="209"/>
    </location>
</feature>
<reference evidence="2" key="1">
    <citation type="journal article" date="2015" name="Nature">
        <title>Complex archaea that bridge the gap between prokaryotes and eukaryotes.</title>
        <authorList>
            <person name="Spang A."/>
            <person name="Saw J.H."/>
            <person name="Jorgensen S.L."/>
            <person name="Zaremba-Niedzwiedzka K."/>
            <person name="Martijn J."/>
            <person name="Lind A.E."/>
            <person name="van Eijk R."/>
            <person name="Schleper C."/>
            <person name="Guy L."/>
            <person name="Ettema T.J."/>
        </authorList>
    </citation>
    <scope>NUCLEOTIDE SEQUENCE</scope>
</reference>
<keyword evidence="1" id="KW-1133">Transmembrane helix</keyword>
<comment type="caution">
    <text evidence="2">The sequence shown here is derived from an EMBL/GenBank/DDBJ whole genome shotgun (WGS) entry which is preliminary data.</text>
</comment>
<name>A0A0F9WYL5_9ZZZZ</name>
<keyword evidence="1" id="KW-0812">Transmembrane</keyword>
<evidence type="ECO:0000256" key="1">
    <source>
        <dbReference type="SAM" id="Phobius"/>
    </source>
</evidence>
<feature type="transmembrane region" description="Helical" evidence="1">
    <location>
        <begin position="369"/>
        <end position="386"/>
    </location>
</feature>
<dbReference type="AlphaFoldDB" id="A0A0F9WYL5"/>
<sequence>MSLAENIATPVDWQPVRHLGSRLRAMLSPRVVGAAAIAVFALVVLATAVFALVKPEYNWDMAPYIAVSLEDRISDPVELHREAWAGIKARASEAQWYELSEGNAYNADLWQNPDHFVSQLPMYRVKIGYLQTVRLLDRVIDPVFATILVSSLSVLAVGLFLLFWMVRHGFAESGLLLAPILLLAGYFDMGLLATPDMYMAAFGLVGIYLMVKNRPWASVPFLVAMYLVRPDGIIFLFALLLAALAFGYARLPALAAFAVAVVAYPLIAQAAGHPGWWPHFYFSNVALQNDMTGFSPAFSVIDYLRGVVRGISVALRMNNWPAIMALLLLGWLMLVLNGRAPERRAAMMLTAIVLCFLGKFVTFPLPDDRVYFMFVAAFAIILLEAWKPRLSELPPPRAASRMSQRG</sequence>
<evidence type="ECO:0000313" key="2">
    <source>
        <dbReference type="EMBL" id="KKN91551.1"/>
    </source>
</evidence>
<feature type="transmembrane region" description="Helical" evidence="1">
    <location>
        <begin position="143"/>
        <end position="164"/>
    </location>
</feature>
<protein>
    <recommendedName>
        <fullName evidence="3">Glycosyltransferase RgtA/B/C/D-like domain-containing protein</fullName>
    </recommendedName>
</protein>